<protein>
    <recommendedName>
        <fullName evidence="4">Retrotransposon gag domain-containing protein</fullName>
    </recommendedName>
</protein>
<organism evidence="2 3">
    <name type="scientific">Mucuna pruriens</name>
    <name type="common">Velvet bean</name>
    <name type="synonym">Dolichos pruriens</name>
    <dbReference type="NCBI Taxonomy" id="157652"/>
    <lineage>
        <taxon>Eukaryota</taxon>
        <taxon>Viridiplantae</taxon>
        <taxon>Streptophyta</taxon>
        <taxon>Embryophyta</taxon>
        <taxon>Tracheophyta</taxon>
        <taxon>Spermatophyta</taxon>
        <taxon>Magnoliopsida</taxon>
        <taxon>eudicotyledons</taxon>
        <taxon>Gunneridae</taxon>
        <taxon>Pentapetalae</taxon>
        <taxon>rosids</taxon>
        <taxon>fabids</taxon>
        <taxon>Fabales</taxon>
        <taxon>Fabaceae</taxon>
        <taxon>Papilionoideae</taxon>
        <taxon>50 kb inversion clade</taxon>
        <taxon>NPAAA clade</taxon>
        <taxon>indigoferoid/millettioid clade</taxon>
        <taxon>Phaseoleae</taxon>
        <taxon>Mucuna</taxon>
    </lineage>
</organism>
<dbReference type="OrthoDB" id="1752268at2759"/>
<evidence type="ECO:0000313" key="2">
    <source>
        <dbReference type="EMBL" id="RDY01232.1"/>
    </source>
</evidence>
<evidence type="ECO:0008006" key="4">
    <source>
        <dbReference type="Google" id="ProtNLM"/>
    </source>
</evidence>
<feature type="compositionally biased region" description="Basic and acidic residues" evidence="1">
    <location>
        <begin position="132"/>
        <end position="143"/>
    </location>
</feature>
<reference evidence="2" key="1">
    <citation type="submission" date="2018-05" db="EMBL/GenBank/DDBJ databases">
        <title>Draft genome of Mucuna pruriens seed.</title>
        <authorList>
            <person name="Nnadi N.E."/>
            <person name="Vos R."/>
            <person name="Hasami M.H."/>
            <person name="Devisetty U.K."/>
            <person name="Aguiy J.C."/>
        </authorList>
    </citation>
    <scope>NUCLEOTIDE SEQUENCE [LARGE SCALE GENOMIC DNA]</scope>
    <source>
        <strain evidence="2">JCA_2017</strain>
    </source>
</reference>
<accession>A0A371HEM6</accession>
<feature type="compositionally biased region" description="Basic and acidic residues" evidence="1">
    <location>
        <begin position="12"/>
        <end position="25"/>
    </location>
</feature>
<feature type="region of interest" description="Disordered" evidence="1">
    <location>
        <begin position="1"/>
        <end position="25"/>
    </location>
</feature>
<feature type="compositionally biased region" description="Polar residues" evidence="1">
    <location>
        <begin position="111"/>
        <end position="126"/>
    </location>
</feature>
<evidence type="ECO:0000313" key="3">
    <source>
        <dbReference type="Proteomes" id="UP000257109"/>
    </source>
</evidence>
<feature type="non-terminal residue" evidence="2">
    <location>
        <position position="1"/>
    </location>
</feature>
<keyword evidence="3" id="KW-1185">Reference proteome</keyword>
<name>A0A371HEM6_MUCPR</name>
<dbReference type="AlphaFoldDB" id="A0A371HEM6"/>
<sequence length="143" mass="16569">MSKQRMTQGADAPRRPEGTPKDKHFTPLNEKIAQILREICHTRLLHFPPPSEGKTLGNNRADWCDFHRTTGHSIEACWTLKTQIERLIQDGRLSQPKQKEEWPTRGRSRSRQNSPVPHKGTISTISRGVHKHPLETDQRRREV</sequence>
<evidence type="ECO:0000256" key="1">
    <source>
        <dbReference type="SAM" id="MobiDB-lite"/>
    </source>
</evidence>
<gene>
    <name evidence="2" type="ORF">CR513_15473</name>
</gene>
<feature type="region of interest" description="Disordered" evidence="1">
    <location>
        <begin position="89"/>
        <end position="143"/>
    </location>
</feature>
<proteinExistence type="predicted"/>
<dbReference type="EMBL" id="QJKJ01002809">
    <property type="protein sequence ID" value="RDY01232.1"/>
    <property type="molecule type" value="Genomic_DNA"/>
</dbReference>
<comment type="caution">
    <text evidence="2">The sequence shown here is derived from an EMBL/GenBank/DDBJ whole genome shotgun (WGS) entry which is preliminary data.</text>
</comment>
<dbReference type="Proteomes" id="UP000257109">
    <property type="component" value="Unassembled WGS sequence"/>
</dbReference>